<organism evidence="2 3">
    <name type="scientific">Clostridium boliviensis</name>
    <dbReference type="NCBI Taxonomy" id="318465"/>
    <lineage>
        <taxon>Bacteria</taxon>
        <taxon>Bacillati</taxon>
        <taxon>Bacillota</taxon>
        <taxon>Clostridia</taxon>
        <taxon>Eubacteriales</taxon>
        <taxon>Clostridiaceae</taxon>
        <taxon>Clostridium</taxon>
    </lineage>
</organism>
<keyword evidence="1" id="KW-0812">Transmembrane</keyword>
<dbReference type="RefSeq" id="WP_318066250.1">
    <property type="nucleotide sequence ID" value="NZ_JAWONS010000290.1"/>
</dbReference>
<reference evidence="2 3" key="1">
    <citation type="submission" date="2023-10" db="EMBL/GenBank/DDBJ databases">
        <title>A novel Glycoside Hydrolase 43-Like Enzyme from Clostrdium boliviensis is an Endo-xylanase, and a Candidate for Xylooligosaccharides Production from Different Xylan Substrates.</title>
        <authorList>
            <person name="Alvarez M.T."/>
            <person name="Rocabado-Villegas L.R."/>
            <person name="Salas-Veizaga D.M."/>
            <person name="Linares-Pasten J.A."/>
            <person name="Gudmundsdottir E.E."/>
            <person name="Hreggvidsson G.O."/>
            <person name="Adlercreutz P."/>
            <person name="Nordberg Karlsson E."/>
        </authorList>
    </citation>
    <scope>NUCLEOTIDE SEQUENCE [LARGE SCALE GENOMIC DNA]</scope>
    <source>
        <strain evidence="2 3">E-1</strain>
    </source>
</reference>
<sequence>MIFNKDEENNLIINFKINNSLKLLLLFFFKTLILCALVVGIINLAAYDMRWFLGIFIIIILTALTSILSVKFFQKCIHHYVLFPLLINLVIGIVFWNQIKAVNGIELFINGCIYAICNITVNFIISVLAVKFYVKKRGMK</sequence>
<comment type="caution">
    <text evidence="2">The sequence shown here is derived from an EMBL/GenBank/DDBJ whole genome shotgun (WGS) entry which is preliminary data.</text>
</comment>
<keyword evidence="1" id="KW-1133">Transmembrane helix</keyword>
<name>A0ABU4GSU3_9CLOT</name>
<evidence type="ECO:0000256" key="1">
    <source>
        <dbReference type="SAM" id="Phobius"/>
    </source>
</evidence>
<evidence type="ECO:0000313" key="2">
    <source>
        <dbReference type="EMBL" id="MDW2800062.1"/>
    </source>
</evidence>
<evidence type="ECO:0008006" key="4">
    <source>
        <dbReference type="Google" id="ProtNLM"/>
    </source>
</evidence>
<feature type="transmembrane region" description="Helical" evidence="1">
    <location>
        <begin position="77"/>
        <end position="96"/>
    </location>
</feature>
<feature type="transmembrane region" description="Helical" evidence="1">
    <location>
        <begin position="21"/>
        <end position="45"/>
    </location>
</feature>
<keyword evidence="1" id="KW-0472">Membrane</keyword>
<feature type="transmembrane region" description="Helical" evidence="1">
    <location>
        <begin position="51"/>
        <end position="70"/>
    </location>
</feature>
<gene>
    <name evidence="2" type="ORF">RZO55_21030</name>
</gene>
<evidence type="ECO:0000313" key="3">
    <source>
        <dbReference type="Proteomes" id="UP001276854"/>
    </source>
</evidence>
<feature type="transmembrane region" description="Helical" evidence="1">
    <location>
        <begin position="108"/>
        <end position="134"/>
    </location>
</feature>
<protein>
    <recommendedName>
        <fullName evidence="4">Phage holin family protein</fullName>
    </recommendedName>
</protein>
<proteinExistence type="predicted"/>
<keyword evidence="3" id="KW-1185">Reference proteome</keyword>
<accession>A0ABU4GSU3</accession>
<dbReference type="Proteomes" id="UP001276854">
    <property type="component" value="Unassembled WGS sequence"/>
</dbReference>
<dbReference type="EMBL" id="JAWONS010000290">
    <property type="protein sequence ID" value="MDW2800062.1"/>
    <property type="molecule type" value="Genomic_DNA"/>
</dbReference>